<dbReference type="Proteomes" id="UP000009311">
    <property type="component" value="Unassembled WGS sequence"/>
</dbReference>
<dbReference type="OrthoDB" id="2296726at2"/>
<dbReference type="PATRIC" id="fig|1423790.3.peg.69"/>
<reference evidence="1 2" key="1">
    <citation type="submission" date="2012-06" db="EMBL/GenBank/DDBJ databases">
        <title>Draft Genome Sequence of Lactobacillus pasteurii CRBIP 24.76T.</title>
        <authorList>
            <person name="Cousin S."/>
            <person name="Bouchier C."/>
            <person name="Loux V."/>
            <person name="Ma L."/>
            <person name="Creno S."/>
            <person name="Bizet C."/>
            <person name="Clermont D."/>
        </authorList>
    </citation>
    <scope>NUCLEOTIDE SEQUENCE [LARGE SCALE GENOMIC DNA]</scope>
    <source>
        <strain evidence="2">CRBIP 24.76T</strain>
    </source>
</reference>
<organism evidence="1 2">
    <name type="scientific">Lactobacillus pasteurii DSM 23907 = CRBIP 24.76</name>
    <dbReference type="NCBI Taxonomy" id="1423790"/>
    <lineage>
        <taxon>Bacteria</taxon>
        <taxon>Bacillati</taxon>
        <taxon>Bacillota</taxon>
        <taxon>Bacilli</taxon>
        <taxon>Lactobacillales</taxon>
        <taxon>Lactobacillaceae</taxon>
        <taxon>Lactobacillus</taxon>
    </lineage>
</organism>
<dbReference type="EMBL" id="CAKD01000023">
    <property type="protein sequence ID" value="CCI85767.1"/>
    <property type="molecule type" value="Genomic_DNA"/>
</dbReference>
<evidence type="ECO:0000313" key="1">
    <source>
        <dbReference type="EMBL" id="CCI85767.1"/>
    </source>
</evidence>
<dbReference type="eggNOG" id="ENOG50301JC">
    <property type="taxonomic scope" value="Bacteria"/>
</dbReference>
<dbReference type="STRING" id="1423790.BN53_06680"/>
<gene>
    <name evidence="1" type="ORF">BN53_06680</name>
</gene>
<dbReference type="AlphaFoldDB" id="I7J0K0"/>
<proteinExistence type="predicted"/>
<name>I7J0K0_9LACO</name>
<accession>I7J0K0</accession>
<keyword evidence="2" id="KW-1185">Reference proteome</keyword>
<protein>
    <submittedName>
        <fullName evidence="1">Uncharacterized protein</fullName>
    </submittedName>
</protein>
<dbReference type="RefSeq" id="WP_009560325.1">
    <property type="nucleotide sequence ID" value="NZ_AYZN01000001.1"/>
</dbReference>
<comment type="caution">
    <text evidence="1">The sequence shown here is derived from an EMBL/GenBank/DDBJ whole genome shotgun (WGS) entry which is preliminary data.</text>
</comment>
<sequence>MSEDINVTFEAINPSGIKLLNRLYERHLVLNDIGVRLDRQLSSGEELTVPTQEDVDNMRDTFAKSVQVFNEIVEEYSNVKNFAANFGGDTKDFAEKLLSEMKTYNDGIAAIGSTEGGLANYDNDKLNNWINVIMGKIVETNESFNTLIANNK</sequence>
<evidence type="ECO:0000313" key="2">
    <source>
        <dbReference type="Proteomes" id="UP000009311"/>
    </source>
</evidence>